<dbReference type="EMBL" id="JBHSKS010000001">
    <property type="protein sequence ID" value="MFC5190349.1"/>
    <property type="molecule type" value="Genomic_DNA"/>
</dbReference>
<feature type="domain" description="Response regulatory" evidence="2">
    <location>
        <begin position="4"/>
        <end position="128"/>
    </location>
</feature>
<dbReference type="Gene3D" id="3.40.50.2300">
    <property type="match status" value="1"/>
</dbReference>
<proteinExistence type="predicted"/>
<protein>
    <submittedName>
        <fullName evidence="3">Response regulator</fullName>
    </submittedName>
</protein>
<keyword evidence="4" id="KW-1185">Reference proteome</keyword>
<accession>A0ABW0BTM1</accession>
<dbReference type="RefSeq" id="WP_377911337.1">
    <property type="nucleotide sequence ID" value="NZ_JBHSKS010000001.1"/>
</dbReference>
<dbReference type="PROSITE" id="PS50110">
    <property type="entry name" value="RESPONSE_REGULATORY"/>
    <property type="match status" value="1"/>
</dbReference>
<dbReference type="InterPro" id="IPR001789">
    <property type="entry name" value="Sig_transdc_resp-reg_receiver"/>
</dbReference>
<name>A0ABW0BTM1_9BACT</name>
<dbReference type="SMART" id="SM00448">
    <property type="entry name" value="REC"/>
    <property type="match status" value="1"/>
</dbReference>
<dbReference type="InterPro" id="IPR011006">
    <property type="entry name" value="CheY-like_superfamily"/>
</dbReference>
<evidence type="ECO:0000313" key="3">
    <source>
        <dbReference type="EMBL" id="MFC5190349.1"/>
    </source>
</evidence>
<keyword evidence="1" id="KW-0597">Phosphoprotein</keyword>
<gene>
    <name evidence="3" type="ORF">ACFPIK_01120</name>
</gene>
<evidence type="ECO:0000256" key="1">
    <source>
        <dbReference type="PROSITE-ProRule" id="PRU00169"/>
    </source>
</evidence>
<dbReference type="Pfam" id="PF00072">
    <property type="entry name" value="Response_reg"/>
    <property type="match status" value="1"/>
</dbReference>
<reference evidence="4" key="1">
    <citation type="journal article" date="2019" name="Int. J. Syst. Evol. Microbiol.">
        <title>The Global Catalogue of Microorganisms (GCM) 10K type strain sequencing project: providing services to taxonomists for standard genome sequencing and annotation.</title>
        <authorList>
            <consortium name="The Broad Institute Genomics Platform"/>
            <consortium name="The Broad Institute Genome Sequencing Center for Infectious Disease"/>
            <person name="Wu L."/>
            <person name="Ma J."/>
        </authorList>
    </citation>
    <scope>NUCLEOTIDE SEQUENCE [LARGE SCALE GENOMIC DNA]</scope>
    <source>
        <strain evidence="4">CGMCC 1.7030</strain>
    </source>
</reference>
<sequence length="129" mass="15039">MNFDLIIVDDDAEYIFFHKLLAKKSDLNEDPLTFSSGREVIDHLSSIIDQDINNTLIFLDIYMQDVDGWGVLDYLESVNRHDKIKVILITSSVSMDDKRKAIQYQSVIEYIEKPLMMNYLINLKSQSIF</sequence>
<comment type="caution">
    <text evidence="3">The sequence shown here is derived from an EMBL/GenBank/DDBJ whole genome shotgun (WGS) entry which is preliminary data.</text>
</comment>
<dbReference type="SUPFAM" id="SSF52172">
    <property type="entry name" value="CheY-like"/>
    <property type="match status" value="1"/>
</dbReference>
<feature type="modified residue" description="4-aspartylphosphate" evidence="1">
    <location>
        <position position="60"/>
    </location>
</feature>
<organism evidence="3 4">
    <name type="scientific">Algoriphagus aquatilis</name>
    <dbReference type="NCBI Taxonomy" id="490186"/>
    <lineage>
        <taxon>Bacteria</taxon>
        <taxon>Pseudomonadati</taxon>
        <taxon>Bacteroidota</taxon>
        <taxon>Cytophagia</taxon>
        <taxon>Cytophagales</taxon>
        <taxon>Cyclobacteriaceae</taxon>
        <taxon>Algoriphagus</taxon>
    </lineage>
</organism>
<dbReference type="CDD" id="cd00156">
    <property type="entry name" value="REC"/>
    <property type="match status" value="1"/>
</dbReference>
<evidence type="ECO:0000313" key="4">
    <source>
        <dbReference type="Proteomes" id="UP001596163"/>
    </source>
</evidence>
<dbReference type="Proteomes" id="UP001596163">
    <property type="component" value="Unassembled WGS sequence"/>
</dbReference>
<evidence type="ECO:0000259" key="2">
    <source>
        <dbReference type="PROSITE" id="PS50110"/>
    </source>
</evidence>